<dbReference type="EC" id="5.6.2.2" evidence="4"/>
<dbReference type="PANTHER" id="PTHR45866:SF1">
    <property type="entry name" value="DNA GYRASE SUBUNIT B, MITOCHONDRIAL"/>
    <property type="match status" value="1"/>
</dbReference>
<dbReference type="InterPro" id="IPR000565">
    <property type="entry name" value="Topo_IIA_B"/>
</dbReference>
<keyword evidence="6" id="KW-0067">ATP-binding</keyword>
<dbReference type="InterPro" id="IPR036890">
    <property type="entry name" value="HATPase_C_sf"/>
</dbReference>
<dbReference type="PANTHER" id="PTHR45866">
    <property type="entry name" value="DNA GYRASE/TOPOISOMERASE SUBUNIT B"/>
    <property type="match status" value="1"/>
</dbReference>
<comment type="caution">
    <text evidence="11">The sequence shown here is derived from an EMBL/GenBank/DDBJ whole genome shotgun (WGS) entry which is preliminary data.</text>
</comment>
<dbReference type="InterPro" id="IPR014721">
    <property type="entry name" value="Ribsml_uS5_D2-typ_fold_subgr"/>
</dbReference>
<dbReference type="Gene3D" id="3.30.230.10">
    <property type="match status" value="1"/>
</dbReference>
<keyword evidence="9" id="KW-0413">Isomerase</keyword>
<feature type="non-terminal residue" evidence="11">
    <location>
        <position position="1"/>
    </location>
</feature>
<organism evidence="11">
    <name type="scientific">marine sediment metagenome</name>
    <dbReference type="NCBI Taxonomy" id="412755"/>
    <lineage>
        <taxon>unclassified sequences</taxon>
        <taxon>metagenomes</taxon>
        <taxon>ecological metagenomes</taxon>
    </lineage>
</organism>
<dbReference type="GO" id="GO:0006265">
    <property type="term" value="P:DNA topological change"/>
    <property type="evidence" value="ECO:0007669"/>
    <property type="project" value="InterPro"/>
</dbReference>
<dbReference type="AlphaFoldDB" id="X1NKG7"/>
<evidence type="ECO:0000256" key="2">
    <source>
        <dbReference type="ARBA" id="ARBA00001946"/>
    </source>
</evidence>
<dbReference type="SMART" id="SM00387">
    <property type="entry name" value="HATPase_c"/>
    <property type="match status" value="1"/>
</dbReference>
<feature type="domain" description="Histidine kinase/HSP90-like ATPase" evidence="10">
    <location>
        <begin position="24"/>
        <end position="168"/>
    </location>
</feature>
<dbReference type="Gene3D" id="3.30.565.10">
    <property type="entry name" value="Histidine kinase-like ATPase, C-terminal domain"/>
    <property type="match status" value="1"/>
</dbReference>
<evidence type="ECO:0000259" key="10">
    <source>
        <dbReference type="SMART" id="SM00387"/>
    </source>
</evidence>
<comment type="similarity">
    <text evidence="3">Belongs to the type II topoisomerase GyrB family.</text>
</comment>
<evidence type="ECO:0000313" key="11">
    <source>
        <dbReference type="EMBL" id="GAI19184.1"/>
    </source>
</evidence>
<dbReference type="SMART" id="SM00433">
    <property type="entry name" value="TOP2c"/>
    <property type="match status" value="1"/>
</dbReference>
<evidence type="ECO:0000256" key="3">
    <source>
        <dbReference type="ARBA" id="ARBA00010708"/>
    </source>
</evidence>
<dbReference type="PRINTS" id="PR01159">
    <property type="entry name" value="DNAGYRASEB"/>
</dbReference>
<dbReference type="InterPro" id="IPR013506">
    <property type="entry name" value="Topo_IIA_bsu_dom2"/>
</dbReference>
<evidence type="ECO:0000256" key="4">
    <source>
        <dbReference type="ARBA" id="ARBA00012895"/>
    </source>
</evidence>
<dbReference type="InterPro" id="IPR001241">
    <property type="entry name" value="Topo_IIA"/>
</dbReference>
<evidence type="ECO:0000256" key="9">
    <source>
        <dbReference type="ARBA" id="ARBA00023235"/>
    </source>
</evidence>
<dbReference type="FunFam" id="3.30.565.10:FF:000002">
    <property type="entry name" value="DNA gyrase subunit B"/>
    <property type="match status" value="1"/>
</dbReference>
<accession>X1NKG7</accession>
<comment type="cofactor">
    <cofactor evidence="2">
        <name>Mg(2+)</name>
        <dbReference type="ChEBI" id="CHEBI:18420"/>
    </cofactor>
</comment>
<dbReference type="EMBL" id="BARV01019661">
    <property type="protein sequence ID" value="GAI19184.1"/>
    <property type="molecule type" value="Genomic_DNA"/>
</dbReference>
<evidence type="ECO:0000256" key="8">
    <source>
        <dbReference type="ARBA" id="ARBA00023125"/>
    </source>
</evidence>
<feature type="non-terminal residue" evidence="11">
    <location>
        <position position="276"/>
    </location>
</feature>
<dbReference type="InterPro" id="IPR003594">
    <property type="entry name" value="HATPase_dom"/>
</dbReference>
<protein>
    <recommendedName>
        <fullName evidence="4">DNA topoisomerase (ATP-hydrolyzing)</fullName>
        <ecNumber evidence="4">5.6.2.2</ecNumber>
    </recommendedName>
</protein>
<reference evidence="11" key="1">
    <citation type="journal article" date="2014" name="Front. Microbiol.">
        <title>High frequency of phylogenetically diverse reductive dehalogenase-homologous genes in deep subseafloor sedimentary metagenomes.</title>
        <authorList>
            <person name="Kawai M."/>
            <person name="Futagami T."/>
            <person name="Toyoda A."/>
            <person name="Takaki Y."/>
            <person name="Nishi S."/>
            <person name="Hori S."/>
            <person name="Arai W."/>
            <person name="Tsubouchi T."/>
            <person name="Morono Y."/>
            <person name="Uchiyama I."/>
            <person name="Ito T."/>
            <person name="Fujiyama A."/>
            <person name="Inagaki F."/>
            <person name="Takami H."/>
        </authorList>
    </citation>
    <scope>NUCLEOTIDE SEQUENCE</scope>
    <source>
        <strain evidence="11">Expedition CK06-06</strain>
    </source>
</reference>
<proteinExistence type="inferred from homology"/>
<dbReference type="SUPFAM" id="SSF54211">
    <property type="entry name" value="Ribosomal protein S5 domain 2-like"/>
    <property type="match status" value="1"/>
</dbReference>
<evidence type="ECO:0000256" key="7">
    <source>
        <dbReference type="ARBA" id="ARBA00023029"/>
    </source>
</evidence>
<dbReference type="SUPFAM" id="SSF55874">
    <property type="entry name" value="ATPase domain of HSP90 chaperone/DNA topoisomerase II/histidine kinase"/>
    <property type="match status" value="1"/>
</dbReference>
<keyword evidence="7" id="KW-0799">Topoisomerase</keyword>
<name>X1NKG7_9ZZZZ</name>
<dbReference type="PRINTS" id="PR00418">
    <property type="entry name" value="TPI2FAMILY"/>
</dbReference>
<evidence type="ECO:0000256" key="1">
    <source>
        <dbReference type="ARBA" id="ARBA00000185"/>
    </source>
</evidence>
<comment type="catalytic activity">
    <reaction evidence="1">
        <text>ATP-dependent breakage, passage and rejoining of double-stranded DNA.</text>
        <dbReference type="EC" id="5.6.2.2"/>
    </reaction>
</comment>
<gene>
    <name evidence="11" type="ORF">S06H3_32996</name>
</gene>
<sequence>AEDIQVLGGREAVRRRPSMYIGSIDQRGLHHLVYEIVYNSIDEAMSGCCDKILVTIQEDGVVRAEDNGRGIPVEVHPATNTSALETVMTTLHAGAKFGGKTYQVSGGLHGVGASVVNALSSWLRVNVRRDGKLYQQDYKQGIPQGEVIEVGEASDTGTTISFLADEEIFGKVNYAFNSLSERLREMAYLNKELEICLKDEGRECEKTFYFEGGITGFVRHLNRGRAVRHHQPIYIPKEVNGTIVEVALQYNDGFADSTFSFANCVNTIDGGSHLTG</sequence>
<dbReference type="CDD" id="cd16928">
    <property type="entry name" value="HATPase_GyrB-like"/>
    <property type="match status" value="1"/>
</dbReference>
<dbReference type="Pfam" id="PF02518">
    <property type="entry name" value="HATPase_c"/>
    <property type="match status" value="1"/>
</dbReference>
<keyword evidence="8" id="KW-0238">DNA-binding</keyword>
<dbReference type="GO" id="GO:0003677">
    <property type="term" value="F:DNA binding"/>
    <property type="evidence" value="ECO:0007669"/>
    <property type="project" value="UniProtKB-KW"/>
</dbReference>
<dbReference type="Pfam" id="PF00204">
    <property type="entry name" value="DNA_gyraseB"/>
    <property type="match status" value="1"/>
</dbReference>
<evidence type="ECO:0000256" key="6">
    <source>
        <dbReference type="ARBA" id="ARBA00022840"/>
    </source>
</evidence>
<dbReference type="GO" id="GO:0005524">
    <property type="term" value="F:ATP binding"/>
    <property type="evidence" value="ECO:0007669"/>
    <property type="project" value="UniProtKB-KW"/>
</dbReference>
<evidence type="ECO:0000256" key="5">
    <source>
        <dbReference type="ARBA" id="ARBA00022741"/>
    </source>
</evidence>
<keyword evidence="5" id="KW-0547">Nucleotide-binding</keyword>
<dbReference type="GO" id="GO:0003918">
    <property type="term" value="F:DNA topoisomerase type II (double strand cut, ATP-hydrolyzing) activity"/>
    <property type="evidence" value="ECO:0007669"/>
    <property type="project" value="UniProtKB-EC"/>
</dbReference>
<dbReference type="InterPro" id="IPR020568">
    <property type="entry name" value="Ribosomal_Su5_D2-typ_SF"/>
</dbReference>